<comment type="subunit">
    <text evidence="1">Forms a complex with the RNAP catalytic core and with free principal sigma factors.</text>
</comment>
<keyword evidence="1" id="KW-0804">Transcription</keyword>
<dbReference type="AlphaFoldDB" id="A0A506Y2Y0"/>
<reference evidence="3 4" key="1">
    <citation type="submission" date="2019-06" db="EMBL/GenBank/DDBJ databases">
        <authorList>
            <person name="Li F."/>
        </authorList>
    </citation>
    <scope>NUCLEOTIDE SEQUENCE [LARGE SCALE GENOMIC DNA]</scope>
    <source>
        <strain evidence="3 4">10F1D-1</strain>
    </source>
</reference>
<dbReference type="OrthoDB" id="3254820at2"/>
<gene>
    <name evidence="1" type="primary">rbpA</name>
    <name evidence="3" type="ORF">FJ657_10820</name>
</gene>
<accession>A0A506Y2Y0</accession>
<dbReference type="Gene3D" id="2.20.28.270">
    <property type="entry name" value="RNA polymerase-binding protein A"/>
    <property type="match status" value="1"/>
</dbReference>
<organism evidence="3 4">
    <name type="scientific">Schumannella soli</name>
    <dbReference type="NCBI Taxonomy" id="2590779"/>
    <lineage>
        <taxon>Bacteria</taxon>
        <taxon>Bacillati</taxon>
        <taxon>Actinomycetota</taxon>
        <taxon>Actinomycetes</taxon>
        <taxon>Micrococcales</taxon>
        <taxon>Microbacteriaceae</taxon>
        <taxon>Schumannella</taxon>
    </lineage>
</organism>
<comment type="function">
    <text evidence="1">Binds to RNA polymerase (RNAP), stimulating transcription from principal, but not alternative sigma factor promoters.</text>
</comment>
<evidence type="ECO:0000256" key="2">
    <source>
        <dbReference type="SAM" id="MobiDB-lite"/>
    </source>
</evidence>
<evidence type="ECO:0000313" key="3">
    <source>
        <dbReference type="EMBL" id="TPW76273.1"/>
    </source>
</evidence>
<comment type="similarity">
    <text evidence="1">Belongs to the RNA polymerase-binding protein RbpA family.</text>
</comment>
<dbReference type="Pfam" id="PF13397">
    <property type="entry name" value="RbpA"/>
    <property type="match status" value="1"/>
</dbReference>
<dbReference type="Proteomes" id="UP000316252">
    <property type="component" value="Unassembled WGS sequence"/>
</dbReference>
<dbReference type="HAMAP" id="MF_01483">
    <property type="entry name" value="RbpA"/>
    <property type="match status" value="1"/>
</dbReference>
<keyword evidence="1" id="KW-0805">Transcription regulation</keyword>
<evidence type="ECO:0000256" key="1">
    <source>
        <dbReference type="HAMAP-Rule" id="MF_01483"/>
    </source>
</evidence>
<dbReference type="GO" id="GO:0045893">
    <property type="term" value="P:positive regulation of DNA-templated transcription"/>
    <property type="evidence" value="ECO:0007669"/>
    <property type="project" value="UniProtKB-UniRule"/>
</dbReference>
<feature type="region of interest" description="Disordered" evidence="2">
    <location>
        <begin position="1"/>
        <end position="23"/>
    </location>
</feature>
<keyword evidence="4" id="KW-1185">Reference proteome</keyword>
<sequence>MATGGSAIRGSRVGSGPMGEQDRGYHAERVAVSYWDAMGNETVRYFAANVPAEEIPETIDSPSTGLPAGRDKANPPQSAKNEPYKTHLAYVKERRTDEEAAQLLEEALQALRARRGTTTAS</sequence>
<name>A0A506Y2Y0_9MICO</name>
<proteinExistence type="inferred from homology"/>
<dbReference type="InterPro" id="IPR025182">
    <property type="entry name" value="RNApol-bd_RbpA"/>
</dbReference>
<protein>
    <recommendedName>
        <fullName evidence="1">RNA polymerase-binding protein RbpA</fullName>
    </recommendedName>
</protein>
<dbReference type="GO" id="GO:0001000">
    <property type="term" value="F:bacterial-type RNA polymerase core enzyme binding"/>
    <property type="evidence" value="ECO:0007669"/>
    <property type="project" value="UniProtKB-UniRule"/>
</dbReference>
<dbReference type="EMBL" id="VHQG01000002">
    <property type="protein sequence ID" value="TPW76273.1"/>
    <property type="molecule type" value="Genomic_DNA"/>
</dbReference>
<dbReference type="InterPro" id="IPR038638">
    <property type="entry name" value="RbpA_sf"/>
</dbReference>
<dbReference type="RefSeq" id="WP_141163628.1">
    <property type="nucleotide sequence ID" value="NZ_VHQG01000002.1"/>
</dbReference>
<evidence type="ECO:0000313" key="4">
    <source>
        <dbReference type="Proteomes" id="UP000316252"/>
    </source>
</evidence>
<feature type="region of interest" description="Disordered" evidence="2">
    <location>
        <begin position="57"/>
        <end position="84"/>
    </location>
</feature>
<comment type="caution">
    <text evidence="3">The sequence shown here is derived from an EMBL/GenBank/DDBJ whole genome shotgun (WGS) entry which is preliminary data.</text>
</comment>
<comment type="caution">
    <text evidence="1">Lacks conserved residue(s) required for the propagation of feature annotation.</text>
</comment>